<evidence type="ECO:0000259" key="2">
    <source>
        <dbReference type="Pfam" id="PF08969"/>
    </source>
</evidence>
<dbReference type="InterPro" id="IPR015063">
    <property type="entry name" value="USP8_dimer"/>
</dbReference>
<feature type="domain" description="USP8 dimerisation" evidence="2">
    <location>
        <begin position="195"/>
        <end position="297"/>
    </location>
</feature>
<sequence>MTLSNILKTIKQIFGRAEELKRELINQYSEEYLIYLTEKKKKVEELFKKASFWEEKRKVRTRFSKRASFPFLKRYGSQGKIKGAEVGPGAPIKSKEAQPYSVTTRTFSPTVVPSGKKARDEAAPTTSPAAKEAAETGTSERPGGNLLNPRHSHQQSLGNKGSLCTGTTNVVSMQLQIKNIPRHDDVTLLPQEWFQLLIALGKNIEINKNFSLAFYMSLSKNFSKMAADLDQCGQKEAAFVLYHKFLITLCGKAPHGKKIYKEIMEIFKRSNILKNIKQIFGRTEELKRELINQYSEEYLIYLTGKKKKEDEEVANKASLWKEKTQIRTRFTKWASFHFLKRNGSQEIRQGGEVGSGTTMSSKEAQPHSLTKRTFSPTVVPSGKESQDEKAPTK</sequence>
<dbReference type="PANTHER" id="PTHR12947:SF20">
    <property type="match status" value="1"/>
</dbReference>
<gene>
    <name evidence="3" type="ORF">APTSU1_001867900</name>
</gene>
<dbReference type="Pfam" id="PF08969">
    <property type="entry name" value="USP8_dimer"/>
    <property type="match status" value="1"/>
</dbReference>
<protein>
    <submittedName>
        <fullName evidence="3">AMSH-like protease</fullName>
    </submittedName>
</protein>
<organism evidence="3 4">
    <name type="scientific">Apodemus speciosus</name>
    <name type="common">Large Japanese field mouse</name>
    <dbReference type="NCBI Taxonomy" id="105296"/>
    <lineage>
        <taxon>Eukaryota</taxon>
        <taxon>Metazoa</taxon>
        <taxon>Chordata</taxon>
        <taxon>Craniata</taxon>
        <taxon>Vertebrata</taxon>
        <taxon>Euteleostomi</taxon>
        <taxon>Mammalia</taxon>
        <taxon>Eutheria</taxon>
        <taxon>Euarchontoglires</taxon>
        <taxon>Glires</taxon>
        <taxon>Rodentia</taxon>
        <taxon>Myomorpha</taxon>
        <taxon>Muroidea</taxon>
        <taxon>Muridae</taxon>
        <taxon>Murinae</taxon>
        <taxon>Apodemus</taxon>
    </lineage>
</organism>
<name>A0ABQ0FW05_APOSI</name>
<dbReference type="Gene3D" id="1.20.58.80">
    <property type="entry name" value="Phosphotransferase system, lactose/cellobiose-type IIA subunit"/>
    <property type="match status" value="1"/>
</dbReference>
<accession>A0ABQ0FW05</accession>
<feature type="compositionally biased region" description="Basic and acidic residues" evidence="1">
    <location>
        <begin position="384"/>
        <end position="393"/>
    </location>
</feature>
<reference evidence="3 4" key="1">
    <citation type="submission" date="2024-08" db="EMBL/GenBank/DDBJ databases">
        <title>The draft genome of Apodemus speciosus.</title>
        <authorList>
            <person name="Nabeshima K."/>
            <person name="Suzuki S."/>
            <person name="Onuma M."/>
        </authorList>
    </citation>
    <scope>NUCLEOTIDE SEQUENCE [LARGE SCALE GENOMIC DNA]</scope>
    <source>
        <strain evidence="3">IB14-021</strain>
    </source>
</reference>
<dbReference type="Proteomes" id="UP001623349">
    <property type="component" value="Unassembled WGS sequence"/>
</dbReference>
<feature type="region of interest" description="Disordered" evidence="1">
    <location>
        <begin position="347"/>
        <end position="393"/>
    </location>
</feature>
<proteinExistence type="predicted"/>
<dbReference type="EMBL" id="BAAFST010000482">
    <property type="protein sequence ID" value="GAB1303429.1"/>
    <property type="molecule type" value="Genomic_DNA"/>
</dbReference>
<evidence type="ECO:0000313" key="4">
    <source>
        <dbReference type="Proteomes" id="UP001623349"/>
    </source>
</evidence>
<comment type="caution">
    <text evidence="3">The sequence shown here is derived from an EMBL/GenBank/DDBJ whole genome shotgun (WGS) entry which is preliminary data.</text>
</comment>
<dbReference type="PANTHER" id="PTHR12947">
    <property type="entry name" value="AMSH-LIKE PROTEASE"/>
    <property type="match status" value="1"/>
</dbReference>
<keyword evidence="4" id="KW-1185">Reference proteome</keyword>
<feature type="region of interest" description="Disordered" evidence="1">
    <location>
        <begin position="106"/>
        <end position="161"/>
    </location>
</feature>
<evidence type="ECO:0000256" key="1">
    <source>
        <dbReference type="SAM" id="MobiDB-lite"/>
    </source>
</evidence>
<evidence type="ECO:0000313" key="3">
    <source>
        <dbReference type="EMBL" id="GAB1303429.1"/>
    </source>
</evidence>
<feature type="compositionally biased region" description="Polar residues" evidence="1">
    <location>
        <begin position="355"/>
        <end position="378"/>
    </location>
</feature>